<evidence type="ECO:0000256" key="3">
    <source>
        <dbReference type="SAM" id="MobiDB-lite"/>
    </source>
</evidence>
<keyword evidence="4" id="KW-0472">Membrane</keyword>
<gene>
    <name evidence="5" type="ORF">HYPBUDRAFT_160733</name>
</gene>
<dbReference type="SUPFAM" id="SSF103473">
    <property type="entry name" value="MFS general substrate transporter"/>
    <property type="match status" value="1"/>
</dbReference>
<dbReference type="GO" id="GO:0016020">
    <property type="term" value="C:membrane"/>
    <property type="evidence" value="ECO:0007669"/>
    <property type="project" value="UniProtKB-SubCell"/>
</dbReference>
<feature type="transmembrane region" description="Helical" evidence="4">
    <location>
        <begin position="404"/>
        <end position="425"/>
    </location>
</feature>
<feature type="transmembrane region" description="Helical" evidence="4">
    <location>
        <begin position="169"/>
        <end position="189"/>
    </location>
</feature>
<organism evidence="5 6">
    <name type="scientific">Hyphopichia burtonii NRRL Y-1933</name>
    <dbReference type="NCBI Taxonomy" id="984485"/>
    <lineage>
        <taxon>Eukaryota</taxon>
        <taxon>Fungi</taxon>
        <taxon>Dikarya</taxon>
        <taxon>Ascomycota</taxon>
        <taxon>Saccharomycotina</taxon>
        <taxon>Pichiomycetes</taxon>
        <taxon>Debaryomycetaceae</taxon>
        <taxon>Hyphopichia</taxon>
    </lineage>
</organism>
<comment type="similarity">
    <text evidence="2">Belongs to the major facilitator superfamily. Monocarboxylate porter (TC 2.A.1.13) family.</text>
</comment>
<evidence type="ECO:0000313" key="6">
    <source>
        <dbReference type="Proteomes" id="UP000095085"/>
    </source>
</evidence>
<dbReference type="GeneID" id="30997052"/>
<protein>
    <submittedName>
        <fullName evidence="5">MFS general substrate transporter</fullName>
    </submittedName>
</protein>
<proteinExistence type="inferred from homology"/>
<feature type="transmembrane region" description="Helical" evidence="4">
    <location>
        <begin position="113"/>
        <end position="131"/>
    </location>
</feature>
<name>A0A1E4RNR4_9ASCO</name>
<dbReference type="PANTHER" id="PTHR11360">
    <property type="entry name" value="MONOCARBOXYLATE TRANSPORTER"/>
    <property type="match status" value="1"/>
</dbReference>
<feature type="transmembrane region" description="Helical" evidence="4">
    <location>
        <begin position="304"/>
        <end position="325"/>
    </location>
</feature>
<feature type="transmembrane region" description="Helical" evidence="4">
    <location>
        <begin position="201"/>
        <end position="221"/>
    </location>
</feature>
<keyword evidence="6" id="KW-1185">Reference proteome</keyword>
<feature type="transmembrane region" description="Helical" evidence="4">
    <location>
        <begin position="372"/>
        <end position="392"/>
    </location>
</feature>
<dbReference type="Proteomes" id="UP000095085">
    <property type="component" value="Unassembled WGS sequence"/>
</dbReference>
<dbReference type="Pfam" id="PF07690">
    <property type="entry name" value="MFS_1"/>
    <property type="match status" value="1"/>
</dbReference>
<evidence type="ECO:0000256" key="1">
    <source>
        <dbReference type="ARBA" id="ARBA00004141"/>
    </source>
</evidence>
<keyword evidence="4" id="KW-0812">Transmembrane</keyword>
<feature type="compositionally biased region" description="Polar residues" evidence="3">
    <location>
        <begin position="1"/>
        <end position="10"/>
    </location>
</feature>
<evidence type="ECO:0000256" key="2">
    <source>
        <dbReference type="ARBA" id="ARBA00006727"/>
    </source>
</evidence>
<evidence type="ECO:0000313" key="5">
    <source>
        <dbReference type="EMBL" id="ODV68910.1"/>
    </source>
</evidence>
<keyword evidence="4" id="KW-1133">Transmembrane helix</keyword>
<feature type="transmembrane region" description="Helical" evidence="4">
    <location>
        <begin position="83"/>
        <end position="101"/>
    </location>
</feature>
<comment type="subcellular location">
    <subcellularLocation>
        <location evidence="1">Membrane</location>
        <topology evidence="1">Multi-pass membrane protein</topology>
    </subcellularLocation>
</comment>
<reference evidence="6" key="1">
    <citation type="submission" date="2016-05" db="EMBL/GenBank/DDBJ databases">
        <title>Comparative genomics of biotechnologically important yeasts.</title>
        <authorList>
            <consortium name="DOE Joint Genome Institute"/>
            <person name="Riley R."/>
            <person name="Haridas S."/>
            <person name="Wolfe K.H."/>
            <person name="Lopes M.R."/>
            <person name="Hittinger C.T."/>
            <person name="Goker M."/>
            <person name="Salamov A."/>
            <person name="Wisecaver J."/>
            <person name="Long T.M."/>
            <person name="Aerts A.L."/>
            <person name="Barry K."/>
            <person name="Choi C."/>
            <person name="Clum A."/>
            <person name="Coughlan A.Y."/>
            <person name="Deshpande S."/>
            <person name="Douglass A.P."/>
            <person name="Hanson S.J."/>
            <person name="Klenk H.-P."/>
            <person name="Labutti K."/>
            <person name="Lapidus A."/>
            <person name="Lindquist E."/>
            <person name="Lipzen A."/>
            <person name="Meier-Kolthoff J.P."/>
            <person name="Ohm R.A."/>
            <person name="Otillar R.P."/>
            <person name="Pangilinan J."/>
            <person name="Peng Y."/>
            <person name="Rokas A."/>
            <person name="Rosa C.A."/>
            <person name="Scheuner C."/>
            <person name="Sibirny A.A."/>
            <person name="Slot J.C."/>
            <person name="Stielow J.B."/>
            <person name="Sun H."/>
            <person name="Kurtzman C.P."/>
            <person name="Blackwell M."/>
            <person name="Grigoriev I.V."/>
            <person name="Jeffries T.W."/>
        </authorList>
    </citation>
    <scope>NUCLEOTIDE SEQUENCE [LARGE SCALE GENOMIC DNA]</scope>
    <source>
        <strain evidence="6">NRRL Y-1933</strain>
    </source>
</reference>
<dbReference type="InterPro" id="IPR050327">
    <property type="entry name" value="Proton-linked_MCT"/>
</dbReference>
<feature type="region of interest" description="Disordered" evidence="3">
    <location>
        <begin position="1"/>
        <end position="31"/>
    </location>
</feature>
<dbReference type="AlphaFoldDB" id="A0A1E4RNR4"/>
<feature type="transmembrane region" description="Helical" evidence="4">
    <location>
        <begin position="242"/>
        <end position="266"/>
    </location>
</feature>
<sequence length="445" mass="48054">MSLHSQNSQESKPKQEMETPLDLEEDLPRHNTNQIPDGGRGWIVVLGVFLLNFGSWGANSGFAIYLNYDLSNHVFKGATKVDYALIGGFALGLGIIFCPFINYLQGILGTRGLILLGNILQFAGVFMASFTKKLWQLYLTQGVLNSFGLACISLPAITLLPQWFKKRRTFAGGLGTGGSGIGGIVFNLGMQKVLQARSVWWALRAQSILCLGIISIGILLVKARTERKIEFTAFDKQVAKCAGFYLLVIFVITCMFGYAICLYTMVNFTVSLGYTPYQGSIASAMVQVGSFFGRPTVGLISDKVGALSMGCIVYILTAVFTLGMWLPARNYATIIAFSIIIGLIMGSIYGILPVIVARLVGLKKLNVTFSMIWLFVGGAGIASPVIGLVLTTNSIGPDKYSHCIIFAGCSFAVSALCLVILRGYIIARDKIANGESDPDMGSTKV</sequence>
<dbReference type="Gene3D" id="1.20.1250.20">
    <property type="entry name" value="MFS general substrate transporter like domains"/>
    <property type="match status" value="2"/>
</dbReference>
<dbReference type="InterPro" id="IPR036259">
    <property type="entry name" value="MFS_trans_sf"/>
</dbReference>
<dbReference type="EMBL" id="KV454539">
    <property type="protein sequence ID" value="ODV68910.1"/>
    <property type="molecule type" value="Genomic_DNA"/>
</dbReference>
<dbReference type="OrthoDB" id="6499973at2759"/>
<feature type="transmembrane region" description="Helical" evidence="4">
    <location>
        <begin position="42"/>
        <end position="68"/>
    </location>
</feature>
<dbReference type="InterPro" id="IPR011701">
    <property type="entry name" value="MFS"/>
</dbReference>
<accession>A0A1E4RNR4</accession>
<dbReference type="RefSeq" id="XP_020077977.1">
    <property type="nucleotide sequence ID" value="XM_020222503.1"/>
</dbReference>
<feature type="transmembrane region" description="Helical" evidence="4">
    <location>
        <begin position="137"/>
        <end position="157"/>
    </location>
</feature>
<evidence type="ECO:0000256" key="4">
    <source>
        <dbReference type="SAM" id="Phobius"/>
    </source>
</evidence>
<feature type="transmembrane region" description="Helical" evidence="4">
    <location>
        <begin position="331"/>
        <end position="360"/>
    </location>
</feature>
<dbReference type="PANTHER" id="PTHR11360:SF315">
    <property type="entry name" value="TRANSPORTER MCH2-RELATED"/>
    <property type="match status" value="1"/>
</dbReference>
<dbReference type="GO" id="GO:0022857">
    <property type="term" value="F:transmembrane transporter activity"/>
    <property type="evidence" value="ECO:0007669"/>
    <property type="project" value="InterPro"/>
</dbReference>